<dbReference type="Gene3D" id="3.40.190.10">
    <property type="entry name" value="Periplasmic binding protein-like II"/>
    <property type="match status" value="2"/>
</dbReference>
<accession>A0A6H0RZI6</accession>
<dbReference type="Pfam" id="PF13379">
    <property type="entry name" value="NMT1_2"/>
    <property type="match status" value="1"/>
</dbReference>
<protein>
    <submittedName>
        <fullName evidence="1">ABC transporter substrate-binding protein</fullName>
    </submittedName>
</protein>
<dbReference type="AlphaFoldDB" id="A0A6H0RZI6"/>
<keyword evidence="1" id="KW-0614">Plasmid</keyword>
<reference evidence="1 2" key="1">
    <citation type="submission" date="2019-04" db="EMBL/GenBank/DDBJ databases">
        <title>Draft, Whole-Genome Sequence of the Anthracene-degrading Mycobacterium frederiksbergense LB501T, Isolated from a Polycyclic Aromatic Hydrocarbon (PAH)-Contaminated Soil.</title>
        <authorList>
            <person name="Augelletti F."/>
        </authorList>
    </citation>
    <scope>NUCLEOTIDE SEQUENCE [LARGE SCALE GENOMIC DNA]</scope>
    <source>
        <strain evidence="1 2">LB 501T</strain>
        <plasmid evidence="1 2">unnamed1</plasmid>
    </source>
</reference>
<gene>
    <name evidence="1" type="ORF">EXE63_00995</name>
</gene>
<dbReference type="SUPFAM" id="SSF53850">
    <property type="entry name" value="Periplasmic binding protein-like II"/>
    <property type="match status" value="1"/>
</dbReference>
<dbReference type="PANTHER" id="PTHR30024">
    <property type="entry name" value="ALIPHATIC SULFONATES-BINDING PROTEIN-RELATED"/>
    <property type="match status" value="1"/>
</dbReference>
<evidence type="ECO:0000313" key="1">
    <source>
        <dbReference type="EMBL" id="QIV79649.1"/>
    </source>
</evidence>
<name>A0A6H0RZI6_9MYCO</name>
<proteinExistence type="predicted"/>
<dbReference type="EMBL" id="CP038797">
    <property type="protein sequence ID" value="QIV79649.1"/>
    <property type="molecule type" value="Genomic_DNA"/>
</dbReference>
<organism evidence="1 2">
    <name type="scientific">Mycolicibacterium frederiksbergense</name>
    <dbReference type="NCBI Taxonomy" id="117567"/>
    <lineage>
        <taxon>Bacteria</taxon>
        <taxon>Bacillati</taxon>
        <taxon>Actinomycetota</taxon>
        <taxon>Actinomycetes</taxon>
        <taxon>Mycobacteriales</taxon>
        <taxon>Mycobacteriaceae</taxon>
        <taxon>Mycolicibacterium</taxon>
    </lineage>
</organism>
<evidence type="ECO:0000313" key="2">
    <source>
        <dbReference type="Proteomes" id="UP000501849"/>
    </source>
</evidence>
<dbReference type="Proteomes" id="UP000501849">
    <property type="component" value="Plasmid unnamed1"/>
</dbReference>
<dbReference type="PANTHER" id="PTHR30024:SF2">
    <property type="entry name" value="ABC TRANSPORTER SUBSTRATE-BINDING PROTEIN"/>
    <property type="match status" value="1"/>
</dbReference>
<sequence length="343" mass="36301">MRTLGRGNSLEINGSKPFRAISRRRFGVLAATTGVALTAAACGNQDAGGAGGGSQTTLKIAYQPNFGYAPLMVLKSKGWLQESLPNWDVSYQTVNSGALIRSGMISGDIQVGALALSPFLVGWDKGLDWKIVSALSDIDQWLMAKDPRIDSLADFTPSDKIAVLSADNNQAILLRIAAKQQLGNADALKVNEVYMPHDTGTQSLLTGRVAAQFTNPPYQFKDRDAGARRILGSHDIFGGPDRPIFGAVAVRQPYIEDNPDVIEALRTGISRAADFITSDPDESAAILAAEFGEDASTISAQLHEPSVTFTSGVTGVQAMAEAMQAIGVIKTTPSSDSEVISTS</sequence>
<geneLocation type="plasmid" evidence="1 2">
    <name>unnamed1</name>
</geneLocation>
<keyword evidence="2" id="KW-1185">Reference proteome</keyword>
<dbReference type="KEGG" id="mfre:EXE63_00995"/>